<evidence type="ECO:0000256" key="7">
    <source>
        <dbReference type="ARBA" id="ARBA00022777"/>
    </source>
</evidence>
<dbReference type="EMBL" id="CACVAT010000350">
    <property type="protein sequence ID" value="CAA6820743.1"/>
    <property type="molecule type" value="Genomic_DNA"/>
</dbReference>
<sequence length="167" mass="18636">MVHDTLCYIGIGSNLGDSVANVQSALKQLSIHNQLKLLSHSRLYSSKPHGPQNQPDYVNAVAAITTELTGIDLLHALFYIENNHGRERLPNQRWGPRTLDLDLLLYGNDVINEPDLKVPHPHMQERSFVTFPLAELNPELILPDGTHLQDCKSKLAGDDLFVLDSPD</sequence>
<reference evidence="14" key="1">
    <citation type="submission" date="2020-01" db="EMBL/GenBank/DDBJ databases">
        <authorList>
            <person name="Meier V. D."/>
            <person name="Meier V D."/>
        </authorList>
    </citation>
    <scope>NUCLEOTIDE SEQUENCE</scope>
    <source>
        <strain evidence="14">HLG_WM_MAG_09</strain>
    </source>
</reference>
<dbReference type="EC" id="2.7.6.3" evidence="3"/>
<keyword evidence="6" id="KW-0547">Nucleotide-binding</keyword>
<comment type="function">
    <text evidence="10">Catalyzes the transfer of pyrophosphate from adenosine triphosphate (ATP) to 6-hydroxymethyl-7,8-dihydropterin, an enzymatic step in folate biosynthesis pathway.</text>
</comment>
<evidence type="ECO:0000256" key="8">
    <source>
        <dbReference type="ARBA" id="ARBA00022840"/>
    </source>
</evidence>
<evidence type="ECO:0000256" key="11">
    <source>
        <dbReference type="ARBA" id="ARBA00029766"/>
    </source>
</evidence>
<gene>
    <name evidence="14" type="ORF">HELGO_WM15667</name>
</gene>
<dbReference type="Gene3D" id="3.30.70.560">
    <property type="entry name" value="7,8-Dihydro-6-hydroxymethylpterin-pyrophosphokinase HPPK"/>
    <property type="match status" value="1"/>
</dbReference>
<evidence type="ECO:0000256" key="5">
    <source>
        <dbReference type="ARBA" id="ARBA00022679"/>
    </source>
</evidence>
<protein>
    <recommendedName>
        <fullName evidence="4">2-amino-4-hydroxy-6-hydroxymethyldihydropteridine pyrophosphokinase</fullName>
        <ecNumber evidence="3">2.7.6.3</ecNumber>
    </recommendedName>
    <alternativeName>
        <fullName evidence="11">6-hydroxymethyl-7,8-dihydropterin pyrophosphokinase</fullName>
    </alternativeName>
    <alternativeName>
        <fullName evidence="12">7,8-dihydro-6-hydroxymethylpterin-pyrophosphokinase</fullName>
    </alternativeName>
</protein>
<comment type="similarity">
    <text evidence="2">Belongs to the HPPK family.</text>
</comment>
<evidence type="ECO:0000259" key="13">
    <source>
        <dbReference type="PROSITE" id="PS00794"/>
    </source>
</evidence>
<keyword evidence="5 14" id="KW-0808">Transferase</keyword>
<dbReference type="PROSITE" id="PS00794">
    <property type="entry name" value="HPPK"/>
    <property type="match status" value="1"/>
</dbReference>
<evidence type="ECO:0000256" key="10">
    <source>
        <dbReference type="ARBA" id="ARBA00029409"/>
    </source>
</evidence>
<dbReference type="CDD" id="cd00483">
    <property type="entry name" value="HPPK"/>
    <property type="match status" value="1"/>
</dbReference>
<keyword evidence="7 14" id="KW-0418">Kinase</keyword>
<evidence type="ECO:0000256" key="9">
    <source>
        <dbReference type="ARBA" id="ARBA00022909"/>
    </source>
</evidence>
<dbReference type="GO" id="GO:0046656">
    <property type="term" value="P:folic acid biosynthetic process"/>
    <property type="evidence" value="ECO:0007669"/>
    <property type="project" value="UniProtKB-KW"/>
</dbReference>
<evidence type="ECO:0000256" key="2">
    <source>
        <dbReference type="ARBA" id="ARBA00005810"/>
    </source>
</evidence>
<accession>A0A6S6TWU0</accession>
<evidence type="ECO:0000256" key="1">
    <source>
        <dbReference type="ARBA" id="ARBA00005051"/>
    </source>
</evidence>
<evidence type="ECO:0000256" key="6">
    <source>
        <dbReference type="ARBA" id="ARBA00022741"/>
    </source>
</evidence>
<keyword evidence="9" id="KW-0289">Folate biosynthesis</keyword>
<dbReference type="AlphaFoldDB" id="A0A6S6TWU0"/>
<evidence type="ECO:0000313" key="14">
    <source>
        <dbReference type="EMBL" id="CAA6820743.1"/>
    </source>
</evidence>
<dbReference type="GO" id="GO:0016301">
    <property type="term" value="F:kinase activity"/>
    <property type="evidence" value="ECO:0007669"/>
    <property type="project" value="UniProtKB-KW"/>
</dbReference>
<dbReference type="GO" id="GO:0005524">
    <property type="term" value="F:ATP binding"/>
    <property type="evidence" value="ECO:0007669"/>
    <property type="project" value="UniProtKB-KW"/>
</dbReference>
<evidence type="ECO:0000256" key="3">
    <source>
        <dbReference type="ARBA" id="ARBA00013253"/>
    </source>
</evidence>
<organism evidence="14">
    <name type="scientific">uncultured Thiotrichaceae bacterium</name>
    <dbReference type="NCBI Taxonomy" id="298394"/>
    <lineage>
        <taxon>Bacteria</taxon>
        <taxon>Pseudomonadati</taxon>
        <taxon>Pseudomonadota</taxon>
        <taxon>Gammaproteobacteria</taxon>
        <taxon>Thiotrichales</taxon>
        <taxon>Thiotrichaceae</taxon>
        <taxon>environmental samples</taxon>
    </lineage>
</organism>
<dbReference type="Pfam" id="PF01288">
    <property type="entry name" value="HPPK"/>
    <property type="match status" value="1"/>
</dbReference>
<dbReference type="InterPro" id="IPR000550">
    <property type="entry name" value="Hppk"/>
</dbReference>
<dbReference type="InterPro" id="IPR035907">
    <property type="entry name" value="Hppk_sf"/>
</dbReference>
<dbReference type="PANTHER" id="PTHR43071:SF1">
    <property type="entry name" value="2-AMINO-4-HYDROXY-6-HYDROXYMETHYLDIHYDROPTERIDINE PYROPHOSPHOKINASE"/>
    <property type="match status" value="1"/>
</dbReference>
<evidence type="ECO:0000256" key="12">
    <source>
        <dbReference type="ARBA" id="ARBA00033413"/>
    </source>
</evidence>
<dbReference type="NCBIfam" id="TIGR01498">
    <property type="entry name" value="folK"/>
    <property type="match status" value="1"/>
</dbReference>
<dbReference type="GO" id="GO:0003848">
    <property type="term" value="F:2-amino-4-hydroxy-6-hydroxymethyldihydropteridine diphosphokinase activity"/>
    <property type="evidence" value="ECO:0007669"/>
    <property type="project" value="UniProtKB-EC"/>
</dbReference>
<dbReference type="SUPFAM" id="SSF55083">
    <property type="entry name" value="6-hydroxymethyl-7,8-dihydropterin pyrophosphokinase, HPPK"/>
    <property type="match status" value="1"/>
</dbReference>
<keyword evidence="8" id="KW-0067">ATP-binding</keyword>
<name>A0A6S6TWU0_9GAMM</name>
<feature type="domain" description="7,8-dihydro-6-hydroxymethylpterin-pyrophosphokinase" evidence="13">
    <location>
        <begin position="93"/>
        <end position="104"/>
    </location>
</feature>
<comment type="pathway">
    <text evidence="1">Cofactor biosynthesis; tetrahydrofolate biosynthesis; 2-amino-4-hydroxy-6-hydroxymethyl-7,8-dihydropteridine diphosphate from 7,8-dihydroneopterin triphosphate: step 4/4.</text>
</comment>
<dbReference type="GO" id="GO:0046654">
    <property type="term" value="P:tetrahydrofolate biosynthetic process"/>
    <property type="evidence" value="ECO:0007669"/>
    <property type="project" value="UniProtKB-UniPathway"/>
</dbReference>
<dbReference type="PANTHER" id="PTHR43071">
    <property type="entry name" value="2-AMINO-4-HYDROXY-6-HYDROXYMETHYLDIHYDROPTERIDINE PYROPHOSPHOKINASE"/>
    <property type="match status" value="1"/>
</dbReference>
<proteinExistence type="inferred from homology"/>
<dbReference type="UniPathway" id="UPA00077">
    <property type="reaction ID" value="UER00155"/>
</dbReference>
<evidence type="ECO:0000256" key="4">
    <source>
        <dbReference type="ARBA" id="ARBA00016218"/>
    </source>
</evidence>